<evidence type="ECO:0008006" key="2">
    <source>
        <dbReference type="Google" id="ProtNLM"/>
    </source>
</evidence>
<dbReference type="AlphaFoldDB" id="A0A382FTJ6"/>
<name>A0A382FTJ6_9ZZZZ</name>
<accession>A0A382FTJ6</accession>
<sequence length="74" mass="7989">MISERPSVERRVLSALKATPARVPVVLGPCGSGRTSLLLHLRHTVGANRCQYVDVEQIATTPEGFLQALSLHSP</sequence>
<protein>
    <recommendedName>
        <fullName evidence="2">Orc1-like AAA ATPase domain-containing protein</fullName>
    </recommendedName>
</protein>
<dbReference type="EMBL" id="UINC01051590">
    <property type="protein sequence ID" value="SVB65932.1"/>
    <property type="molecule type" value="Genomic_DNA"/>
</dbReference>
<evidence type="ECO:0000313" key="1">
    <source>
        <dbReference type="EMBL" id="SVB65932.1"/>
    </source>
</evidence>
<organism evidence="1">
    <name type="scientific">marine metagenome</name>
    <dbReference type="NCBI Taxonomy" id="408172"/>
    <lineage>
        <taxon>unclassified sequences</taxon>
        <taxon>metagenomes</taxon>
        <taxon>ecological metagenomes</taxon>
    </lineage>
</organism>
<reference evidence="1" key="1">
    <citation type="submission" date="2018-05" db="EMBL/GenBank/DDBJ databases">
        <authorList>
            <person name="Lanie J.A."/>
            <person name="Ng W.-L."/>
            <person name="Kazmierczak K.M."/>
            <person name="Andrzejewski T.M."/>
            <person name="Davidsen T.M."/>
            <person name="Wayne K.J."/>
            <person name="Tettelin H."/>
            <person name="Glass J.I."/>
            <person name="Rusch D."/>
            <person name="Podicherti R."/>
            <person name="Tsui H.-C.T."/>
            <person name="Winkler M.E."/>
        </authorList>
    </citation>
    <scope>NUCLEOTIDE SEQUENCE</scope>
</reference>
<gene>
    <name evidence="1" type="ORF">METZ01_LOCUS218786</name>
</gene>
<proteinExistence type="predicted"/>
<feature type="non-terminal residue" evidence="1">
    <location>
        <position position="74"/>
    </location>
</feature>